<name>A0ABS4WH16_9MICC</name>
<evidence type="ECO:0008006" key="4">
    <source>
        <dbReference type="Google" id="ProtNLM"/>
    </source>
</evidence>
<dbReference type="Proteomes" id="UP000766570">
    <property type="component" value="Unassembled WGS sequence"/>
</dbReference>
<sequence>MSTKHKKHRPEHRPRSRTGTPPMPAVHGQQAEATIPVRPRQTGHQTDGSEGLAAHATLGPRYRAWHSRILARGNANEDLEHQKDLLRAYARRNEFPTIDSLNPEGFGTLVELVLKGSPGASAELLDVLDRYLHFLQDEGLWQGPKDEFATVHALTNIRVSRPGPRKLCADFSAMEPTMAEPMLAILQWARFLLSSHEGRATIEPFSEIALIRSWHRSSLALIPGLPPLRFQEIIELLHALDLAGLHPLPGHEPGPTALLRQTASEYDQTDTTLERRVLKAYLLVLMWSITSFHSSEPSYAEATDFLYELASRASTIEDSPSGFESSFLFPATVNLRNLTSRNAHDHDFFAEALLPSGLLGLHHGELSIAPLTRAVIAELCGEYGIDSSEVSAV</sequence>
<evidence type="ECO:0000313" key="2">
    <source>
        <dbReference type="EMBL" id="MBP2375500.1"/>
    </source>
</evidence>
<reference evidence="2 3" key="1">
    <citation type="submission" date="2021-03" db="EMBL/GenBank/DDBJ databases">
        <title>Sequencing the genomes of 1000 actinobacteria strains.</title>
        <authorList>
            <person name="Klenk H.-P."/>
        </authorList>
    </citation>
    <scope>NUCLEOTIDE SEQUENCE [LARGE SCALE GENOMIC DNA]</scope>
    <source>
        <strain evidence="2 3">DSM 15454</strain>
    </source>
</reference>
<keyword evidence="3" id="KW-1185">Reference proteome</keyword>
<comment type="caution">
    <text evidence="2">The sequence shown here is derived from an EMBL/GenBank/DDBJ whole genome shotgun (WGS) entry which is preliminary data.</text>
</comment>
<accession>A0ABS4WH16</accession>
<gene>
    <name evidence="2" type="ORF">JOF46_003412</name>
</gene>
<feature type="region of interest" description="Disordered" evidence="1">
    <location>
        <begin position="1"/>
        <end position="51"/>
    </location>
</feature>
<dbReference type="EMBL" id="JAGIOE010000001">
    <property type="protein sequence ID" value="MBP2375500.1"/>
    <property type="molecule type" value="Genomic_DNA"/>
</dbReference>
<proteinExistence type="predicted"/>
<feature type="compositionally biased region" description="Basic residues" evidence="1">
    <location>
        <begin position="1"/>
        <end position="16"/>
    </location>
</feature>
<organism evidence="2 3">
    <name type="scientific">Paeniglutamicibacter psychrophenolicus</name>
    <dbReference type="NCBI Taxonomy" id="257454"/>
    <lineage>
        <taxon>Bacteria</taxon>
        <taxon>Bacillati</taxon>
        <taxon>Actinomycetota</taxon>
        <taxon>Actinomycetes</taxon>
        <taxon>Micrococcales</taxon>
        <taxon>Micrococcaceae</taxon>
        <taxon>Paeniglutamicibacter</taxon>
    </lineage>
</organism>
<evidence type="ECO:0000256" key="1">
    <source>
        <dbReference type="SAM" id="MobiDB-lite"/>
    </source>
</evidence>
<evidence type="ECO:0000313" key="3">
    <source>
        <dbReference type="Proteomes" id="UP000766570"/>
    </source>
</evidence>
<dbReference type="RefSeq" id="WP_209909240.1">
    <property type="nucleotide sequence ID" value="NZ_BAAAMI010000013.1"/>
</dbReference>
<protein>
    <recommendedName>
        <fullName evidence="4">DUF2785 domain-containing protein</fullName>
    </recommendedName>
</protein>